<dbReference type="OrthoDB" id="9787298at2"/>
<name>A0A432YPU2_9GAMM</name>
<reference evidence="4" key="1">
    <citation type="journal article" date="2018" name="Front. Microbiol.">
        <title>Genome-Based Analysis Reveals the Taxonomy and Diversity of the Family Idiomarinaceae.</title>
        <authorList>
            <person name="Liu Y."/>
            <person name="Lai Q."/>
            <person name="Shao Z."/>
        </authorList>
    </citation>
    <scope>NUCLEOTIDE SEQUENCE [LARGE SCALE GENOMIC DNA]</scope>
    <source>
        <strain evidence="4">CVS-6</strain>
    </source>
</reference>
<evidence type="ECO:0000256" key="2">
    <source>
        <dbReference type="ARBA" id="ARBA00023002"/>
    </source>
</evidence>
<dbReference type="EMBL" id="PIPY01000002">
    <property type="protein sequence ID" value="RUO63136.1"/>
    <property type="molecule type" value="Genomic_DNA"/>
</dbReference>
<dbReference type="InterPro" id="IPR002347">
    <property type="entry name" value="SDR_fam"/>
</dbReference>
<gene>
    <name evidence="3" type="ORF">CWI71_02625</name>
</gene>
<proteinExistence type="inferred from homology"/>
<dbReference type="RefSeq" id="WP_126753702.1">
    <property type="nucleotide sequence ID" value="NZ_PIPY01000002.1"/>
</dbReference>
<dbReference type="PANTHER" id="PTHR24321:SF15">
    <property type="entry name" value="OXIDOREDUCTASE UCPA"/>
    <property type="match status" value="1"/>
</dbReference>
<evidence type="ECO:0000256" key="1">
    <source>
        <dbReference type="ARBA" id="ARBA00006484"/>
    </source>
</evidence>
<keyword evidence="2" id="KW-0560">Oxidoreductase</keyword>
<comment type="caution">
    <text evidence="3">The sequence shown here is derived from an EMBL/GenBank/DDBJ whole genome shotgun (WGS) entry which is preliminary data.</text>
</comment>
<keyword evidence="4" id="KW-1185">Reference proteome</keyword>
<dbReference type="PRINTS" id="PR00081">
    <property type="entry name" value="GDHRDH"/>
</dbReference>
<dbReference type="Proteomes" id="UP000288259">
    <property type="component" value="Unassembled WGS sequence"/>
</dbReference>
<dbReference type="SUPFAM" id="SSF51735">
    <property type="entry name" value="NAD(P)-binding Rossmann-fold domains"/>
    <property type="match status" value="1"/>
</dbReference>
<dbReference type="AlphaFoldDB" id="A0A432YPU2"/>
<dbReference type="FunFam" id="3.40.50.720:FF:000084">
    <property type="entry name" value="Short-chain dehydrogenase reductase"/>
    <property type="match status" value="1"/>
</dbReference>
<dbReference type="InterPro" id="IPR036291">
    <property type="entry name" value="NAD(P)-bd_dom_sf"/>
</dbReference>
<accession>A0A432YPU2</accession>
<dbReference type="PANTHER" id="PTHR24321">
    <property type="entry name" value="DEHYDROGENASES, SHORT CHAIN"/>
    <property type="match status" value="1"/>
</dbReference>
<sequence>MARLQDKVIVITGAARGIGEGVARTFHQEGATVILTDILTDEGKAVVAELGERAHFYELDVCQEKQWQDLMTWIEEKFGNLNGLVNNAGITGLETTSNPHDPEHASLEDWRRVHEVNLDGTFLGCKYAIQLMRRTKSAGSIINMSSRSGLVGIPAAAAYASSKAAMRNHTKSVALYCAQQELPIRCNSVHPAAIMTHIWEPMLGTGEQRERNIQKIVADCPMHRFGEVSEVAAVCVLLASDEANYMNASEITIDGGVLAGSFSAAPTE</sequence>
<comment type="similarity">
    <text evidence="1">Belongs to the short-chain dehydrogenases/reductases (SDR) family.</text>
</comment>
<evidence type="ECO:0000313" key="4">
    <source>
        <dbReference type="Proteomes" id="UP000288259"/>
    </source>
</evidence>
<dbReference type="GO" id="GO:0016491">
    <property type="term" value="F:oxidoreductase activity"/>
    <property type="evidence" value="ECO:0007669"/>
    <property type="project" value="UniProtKB-KW"/>
</dbReference>
<dbReference type="Pfam" id="PF13561">
    <property type="entry name" value="adh_short_C2"/>
    <property type="match status" value="1"/>
</dbReference>
<dbReference type="PRINTS" id="PR00080">
    <property type="entry name" value="SDRFAMILY"/>
</dbReference>
<organism evidence="3 4">
    <name type="scientific">Pseudidiomarina insulisalsae</name>
    <dbReference type="NCBI Taxonomy" id="575789"/>
    <lineage>
        <taxon>Bacteria</taxon>
        <taxon>Pseudomonadati</taxon>
        <taxon>Pseudomonadota</taxon>
        <taxon>Gammaproteobacteria</taxon>
        <taxon>Alteromonadales</taxon>
        <taxon>Idiomarinaceae</taxon>
        <taxon>Pseudidiomarina</taxon>
    </lineage>
</organism>
<protein>
    <submittedName>
        <fullName evidence="3">Short-chain dehydrogenase</fullName>
    </submittedName>
</protein>
<dbReference type="Gene3D" id="3.40.50.720">
    <property type="entry name" value="NAD(P)-binding Rossmann-like Domain"/>
    <property type="match status" value="1"/>
</dbReference>
<evidence type="ECO:0000313" key="3">
    <source>
        <dbReference type="EMBL" id="RUO63136.1"/>
    </source>
</evidence>